<evidence type="ECO:0000313" key="1">
    <source>
        <dbReference type="EMBL" id="KAA6402229.1"/>
    </source>
</evidence>
<organism evidence="1 2">
    <name type="scientific">Streblomastix strix</name>
    <dbReference type="NCBI Taxonomy" id="222440"/>
    <lineage>
        <taxon>Eukaryota</taxon>
        <taxon>Metamonada</taxon>
        <taxon>Preaxostyla</taxon>
        <taxon>Oxymonadida</taxon>
        <taxon>Streblomastigidae</taxon>
        <taxon>Streblomastix</taxon>
    </lineage>
</organism>
<dbReference type="EMBL" id="SNRW01000266">
    <property type="protein sequence ID" value="KAA6402229.1"/>
    <property type="molecule type" value="Genomic_DNA"/>
</dbReference>
<dbReference type="AlphaFoldDB" id="A0A5J4X6U3"/>
<gene>
    <name evidence="1" type="ORF">EZS28_002244</name>
</gene>
<reference evidence="1 2" key="1">
    <citation type="submission" date="2019-03" db="EMBL/GenBank/DDBJ databases">
        <title>Single cell metagenomics reveals metabolic interactions within the superorganism composed of flagellate Streblomastix strix and complex community of Bacteroidetes bacteria on its surface.</title>
        <authorList>
            <person name="Treitli S.C."/>
            <person name="Kolisko M."/>
            <person name="Husnik F."/>
            <person name="Keeling P."/>
            <person name="Hampl V."/>
        </authorList>
    </citation>
    <scope>NUCLEOTIDE SEQUENCE [LARGE SCALE GENOMIC DNA]</scope>
    <source>
        <strain evidence="1">ST1C</strain>
    </source>
</reference>
<comment type="caution">
    <text evidence="1">The sequence shown here is derived from an EMBL/GenBank/DDBJ whole genome shotgun (WGS) entry which is preliminary data.</text>
</comment>
<name>A0A5J4X6U3_9EUKA</name>
<dbReference type="Proteomes" id="UP000324800">
    <property type="component" value="Unassembled WGS sequence"/>
</dbReference>
<protein>
    <submittedName>
        <fullName evidence="1">Uncharacterized protein</fullName>
    </submittedName>
</protein>
<sequence length="207" mass="24183">MPDLSCAGKIAEEVKIDRYKRIAEGKRILFSFYGIPEPNQCKFLKDYPGYNWNDANKVAEKINININCYEYVSEGFEADDKKPKYQRLISYPDMKVDGRKSYNIFLLNDAIVDNISFEKFIEDIGQAKFQENDSLQASNEIATIYMPGDVTSVIKDENRARQIFYNENRFSCDEDIFENMAQLFIAVVKTHLPEEFINEFIDFPVIW</sequence>
<evidence type="ECO:0000313" key="2">
    <source>
        <dbReference type="Proteomes" id="UP000324800"/>
    </source>
</evidence>
<accession>A0A5J4X6U3</accession>
<proteinExistence type="predicted"/>